<name>A0A840AKZ6_9HYPH</name>
<evidence type="ECO:0000256" key="6">
    <source>
        <dbReference type="SAM" id="SignalP"/>
    </source>
</evidence>
<proteinExistence type="inferred from homology"/>
<evidence type="ECO:0000313" key="8">
    <source>
        <dbReference type="EMBL" id="MBB3930930.1"/>
    </source>
</evidence>
<evidence type="ECO:0000313" key="9">
    <source>
        <dbReference type="Proteomes" id="UP000553963"/>
    </source>
</evidence>
<dbReference type="RefSeq" id="WP_183398536.1">
    <property type="nucleotide sequence ID" value="NZ_JACIDS010000002.1"/>
</dbReference>
<comment type="similarity">
    <text evidence="5">Belongs to the Omp25/RopB family.</text>
</comment>
<keyword evidence="4" id="KW-0998">Cell outer membrane</keyword>
<evidence type="ECO:0000256" key="2">
    <source>
        <dbReference type="ARBA" id="ARBA00022729"/>
    </source>
</evidence>
<evidence type="ECO:0000256" key="3">
    <source>
        <dbReference type="ARBA" id="ARBA00023136"/>
    </source>
</evidence>
<dbReference type="InterPro" id="IPR027385">
    <property type="entry name" value="Beta-barrel_OMP"/>
</dbReference>
<keyword evidence="2 6" id="KW-0732">Signal</keyword>
<evidence type="ECO:0000256" key="1">
    <source>
        <dbReference type="ARBA" id="ARBA00004442"/>
    </source>
</evidence>
<dbReference type="Gene3D" id="2.40.160.20">
    <property type="match status" value="1"/>
</dbReference>
<dbReference type="InterPro" id="IPR011250">
    <property type="entry name" value="OMP/PagP_B-barrel"/>
</dbReference>
<dbReference type="PANTHER" id="PTHR34001">
    <property type="entry name" value="BLL7405 PROTEIN"/>
    <property type="match status" value="1"/>
</dbReference>
<dbReference type="Proteomes" id="UP000553963">
    <property type="component" value="Unassembled WGS sequence"/>
</dbReference>
<sequence length="216" mass="22675">MLRIRTFSLAAAALALGAVPALAADLSYNPSPLVTAPTGFTWTGPYLGAILGYGWSDFDVRNNLAPATPTAEGGKIGVYGGYNYDLGNNVVLGVEGDLNIDNVRGNYGFDGSVKQNWDGTLRGRAGYSFGRVMAYGTGGGAVSGATVSKGGYETDNTHWGWTLGAGVEAAVTDHVTARLEYQYADFGEQFYQTGPLTGQNVDLNTSTIRAGVGYKF</sequence>
<keyword evidence="3" id="KW-0472">Membrane</keyword>
<dbReference type="EMBL" id="JACIDS010000002">
    <property type="protein sequence ID" value="MBB3930930.1"/>
    <property type="molecule type" value="Genomic_DNA"/>
</dbReference>
<dbReference type="InterPro" id="IPR051692">
    <property type="entry name" value="OMP-like"/>
</dbReference>
<feature type="chain" id="PRO_5032596302" evidence="6">
    <location>
        <begin position="24"/>
        <end position="216"/>
    </location>
</feature>
<comment type="caution">
    <text evidence="8">The sequence shown here is derived from an EMBL/GenBank/DDBJ whole genome shotgun (WGS) entry which is preliminary data.</text>
</comment>
<evidence type="ECO:0000259" key="7">
    <source>
        <dbReference type="Pfam" id="PF13505"/>
    </source>
</evidence>
<evidence type="ECO:0000256" key="5">
    <source>
        <dbReference type="ARBA" id="ARBA00038306"/>
    </source>
</evidence>
<keyword evidence="9" id="KW-1185">Reference proteome</keyword>
<dbReference type="AlphaFoldDB" id="A0A840AKZ6"/>
<feature type="signal peptide" evidence="6">
    <location>
        <begin position="1"/>
        <end position="23"/>
    </location>
</feature>
<protein>
    <submittedName>
        <fullName evidence="8">Outer membrane immunogenic protein</fullName>
    </submittedName>
</protein>
<accession>A0A840AKZ6</accession>
<organism evidence="8 9">
    <name type="scientific">Kaistia hirudinis</name>
    <dbReference type="NCBI Taxonomy" id="1293440"/>
    <lineage>
        <taxon>Bacteria</taxon>
        <taxon>Pseudomonadati</taxon>
        <taxon>Pseudomonadota</taxon>
        <taxon>Alphaproteobacteria</taxon>
        <taxon>Hyphomicrobiales</taxon>
        <taxon>Kaistiaceae</taxon>
        <taxon>Kaistia</taxon>
    </lineage>
</organism>
<reference evidence="8 9" key="1">
    <citation type="submission" date="2020-08" db="EMBL/GenBank/DDBJ databases">
        <title>Genomic Encyclopedia of Type Strains, Phase IV (KMG-IV): sequencing the most valuable type-strain genomes for metagenomic binning, comparative biology and taxonomic classification.</title>
        <authorList>
            <person name="Goeker M."/>
        </authorList>
    </citation>
    <scope>NUCLEOTIDE SEQUENCE [LARGE SCALE GENOMIC DNA]</scope>
    <source>
        <strain evidence="8 9">DSM 25966</strain>
    </source>
</reference>
<dbReference type="PANTHER" id="PTHR34001:SF3">
    <property type="entry name" value="BLL7405 PROTEIN"/>
    <property type="match status" value="1"/>
</dbReference>
<dbReference type="GO" id="GO:0009279">
    <property type="term" value="C:cell outer membrane"/>
    <property type="evidence" value="ECO:0007669"/>
    <property type="project" value="UniProtKB-SubCell"/>
</dbReference>
<feature type="domain" description="Outer membrane protein beta-barrel" evidence="7">
    <location>
        <begin position="11"/>
        <end position="216"/>
    </location>
</feature>
<evidence type="ECO:0000256" key="4">
    <source>
        <dbReference type="ARBA" id="ARBA00023237"/>
    </source>
</evidence>
<dbReference type="SUPFAM" id="SSF56925">
    <property type="entry name" value="OMPA-like"/>
    <property type="match status" value="1"/>
</dbReference>
<gene>
    <name evidence="8" type="ORF">GGR25_001969</name>
</gene>
<comment type="subcellular location">
    <subcellularLocation>
        <location evidence="1">Cell outer membrane</location>
    </subcellularLocation>
</comment>
<dbReference type="Pfam" id="PF13505">
    <property type="entry name" value="OMP_b-brl"/>
    <property type="match status" value="1"/>
</dbReference>